<sequence>MGTTARTPTRTRSRSRSGTGTGTATRAVAAGVALAALAGGAVGCTVQPVDADGDGRSPVRIELPSRTPSAYRPPSDTGSGSESGSGSGSGSGSDSGSGADSGAGSGAGSDSGAGSGGDGRRGEGSDAGDRAESVPARVLWSPGDSGRDIRELQARLRQIAWLFDGPTGTYDGPTREAVEGFQGKRGLPRTGRTDTVTWQRLLGMTREPGRWELYLMGGQPAAAPDARCRTGRVLCISKSSRTLRWMIDGRTLTTLPVRFGSDPTPTRDGVFEVYWKSRDHVSTLYDSPMPYAMFFSGGQAVHFSADFAARGYAGSSHGCVNVRDEAAIARLYEQVRNGDKVVVHW</sequence>
<feature type="active site" description="Proton donor/acceptor" evidence="6">
    <location>
        <position position="302"/>
    </location>
</feature>
<dbReference type="Gene3D" id="2.40.440.10">
    <property type="entry name" value="L,D-transpeptidase catalytic domain-like"/>
    <property type="match status" value="1"/>
</dbReference>
<dbReference type="InterPro" id="IPR036365">
    <property type="entry name" value="PGBD-like_sf"/>
</dbReference>
<dbReference type="Pfam" id="PF03734">
    <property type="entry name" value="YkuD"/>
    <property type="match status" value="1"/>
</dbReference>
<evidence type="ECO:0000256" key="4">
    <source>
        <dbReference type="ARBA" id="ARBA00022984"/>
    </source>
</evidence>
<dbReference type="SUPFAM" id="SSF47090">
    <property type="entry name" value="PGBD-like"/>
    <property type="match status" value="1"/>
</dbReference>
<protein>
    <submittedName>
        <fullName evidence="9">L,D-transpeptidase family protein</fullName>
    </submittedName>
</protein>
<dbReference type="EMBL" id="JBHSOA010000009">
    <property type="protein sequence ID" value="MFC5851516.1"/>
    <property type="molecule type" value="Genomic_DNA"/>
</dbReference>
<evidence type="ECO:0000259" key="8">
    <source>
        <dbReference type="PROSITE" id="PS52029"/>
    </source>
</evidence>
<gene>
    <name evidence="9" type="ORF">ACFPZI_06590</name>
</gene>
<evidence type="ECO:0000256" key="1">
    <source>
        <dbReference type="ARBA" id="ARBA00004752"/>
    </source>
</evidence>
<feature type="region of interest" description="Disordered" evidence="7">
    <location>
        <begin position="45"/>
        <end position="145"/>
    </location>
</feature>
<feature type="active site" description="Nucleophile" evidence="6">
    <location>
        <position position="319"/>
    </location>
</feature>
<evidence type="ECO:0000256" key="7">
    <source>
        <dbReference type="SAM" id="MobiDB-lite"/>
    </source>
</evidence>
<dbReference type="InterPro" id="IPR038063">
    <property type="entry name" value="Transpep_catalytic_dom"/>
</dbReference>
<dbReference type="PANTHER" id="PTHR30582">
    <property type="entry name" value="L,D-TRANSPEPTIDASE"/>
    <property type="match status" value="1"/>
</dbReference>
<dbReference type="Pfam" id="PF01471">
    <property type="entry name" value="PG_binding_1"/>
    <property type="match status" value="1"/>
</dbReference>
<dbReference type="RefSeq" id="WP_381359374.1">
    <property type="nucleotide sequence ID" value="NZ_JBHSOA010000009.1"/>
</dbReference>
<feature type="compositionally biased region" description="Gly residues" evidence="7">
    <location>
        <begin position="81"/>
        <end position="117"/>
    </location>
</feature>
<evidence type="ECO:0000256" key="2">
    <source>
        <dbReference type="ARBA" id="ARBA00022679"/>
    </source>
</evidence>
<accession>A0ABW1DUY4</accession>
<keyword evidence="4 6" id="KW-0573">Peptidoglycan synthesis</keyword>
<comment type="pathway">
    <text evidence="1 6">Cell wall biogenesis; peptidoglycan biosynthesis.</text>
</comment>
<dbReference type="InterPro" id="IPR050979">
    <property type="entry name" value="LD-transpeptidase"/>
</dbReference>
<dbReference type="SUPFAM" id="SSF141523">
    <property type="entry name" value="L,D-transpeptidase catalytic domain-like"/>
    <property type="match status" value="1"/>
</dbReference>
<evidence type="ECO:0000256" key="5">
    <source>
        <dbReference type="ARBA" id="ARBA00023316"/>
    </source>
</evidence>
<comment type="caution">
    <text evidence="9">The sequence shown here is derived from an EMBL/GenBank/DDBJ whole genome shotgun (WGS) entry which is preliminary data.</text>
</comment>
<dbReference type="InterPro" id="IPR036366">
    <property type="entry name" value="PGBDSf"/>
</dbReference>
<dbReference type="CDD" id="cd16913">
    <property type="entry name" value="YkuD_like"/>
    <property type="match status" value="1"/>
</dbReference>
<evidence type="ECO:0000313" key="9">
    <source>
        <dbReference type="EMBL" id="MFC5851516.1"/>
    </source>
</evidence>
<dbReference type="InterPro" id="IPR002477">
    <property type="entry name" value="Peptidoglycan-bd-like"/>
</dbReference>
<keyword evidence="10" id="KW-1185">Reference proteome</keyword>
<dbReference type="Proteomes" id="UP001596180">
    <property type="component" value="Unassembled WGS sequence"/>
</dbReference>
<keyword evidence="3 6" id="KW-0133">Cell shape</keyword>
<name>A0ABW1DUY4_9ACTN</name>
<feature type="domain" description="L,D-TPase catalytic" evidence="8">
    <location>
        <begin position="232"/>
        <end position="344"/>
    </location>
</feature>
<organism evidence="9 10">
    <name type="scientific">Streptomyces chlorus</name>
    <dbReference type="NCBI Taxonomy" id="887452"/>
    <lineage>
        <taxon>Bacteria</taxon>
        <taxon>Bacillati</taxon>
        <taxon>Actinomycetota</taxon>
        <taxon>Actinomycetes</taxon>
        <taxon>Kitasatosporales</taxon>
        <taxon>Streptomycetaceae</taxon>
        <taxon>Streptomyces</taxon>
    </lineage>
</organism>
<reference evidence="10" key="1">
    <citation type="journal article" date="2019" name="Int. J. Syst. Evol. Microbiol.">
        <title>The Global Catalogue of Microorganisms (GCM) 10K type strain sequencing project: providing services to taxonomists for standard genome sequencing and annotation.</title>
        <authorList>
            <consortium name="The Broad Institute Genomics Platform"/>
            <consortium name="The Broad Institute Genome Sequencing Center for Infectious Disease"/>
            <person name="Wu L."/>
            <person name="Ma J."/>
        </authorList>
    </citation>
    <scope>NUCLEOTIDE SEQUENCE [LARGE SCALE GENOMIC DNA]</scope>
    <source>
        <strain evidence="10">JCM 10411</strain>
    </source>
</reference>
<evidence type="ECO:0000256" key="6">
    <source>
        <dbReference type="PROSITE-ProRule" id="PRU01373"/>
    </source>
</evidence>
<keyword evidence="5 6" id="KW-0961">Cell wall biogenesis/degradation</keyword>
<dbReference type="Gene3D" id="1.10.101.10">
    <property type="entry name" value="PGBD-like superfamily/PGBD"/>
    <property type="match status" value="1"/>
</dbReference>
<feature type="compositionally biased region" description="Basic and acidic residues" evidence="7">
    <location>
        <begin position="118"/>
        <end position="132"/>
    </location>
</feature>
<dbReference type="InterPro" id="IPR005490">
    <property type="entry name" value="LD_TPept_cat_dom"/>
</dbReference>
<keyword evidence="2" id="KW-0808">Transferase</keyword>
<dbReference type="PANTHER" id="PTHR30582:SF33">
    <property type="entry name" value="EXPORTED PROTEIN"/>
    <property type="match status" value="1"/>
</dbReference>
<feature type="region of interest" description="Disordered" evidence="7">
    <location>
        <begin position="1"/>
        <end position="24"/>
    </location>
</feature>
<dbReference type="PROSITE" id="PS52029">
    <property type="entry name" value="LD_TPASE"/>
    <property type="match status" value="1"/>
</dbReference>
<evidence type="ECO:0000313" key="10">
    <source>
        <dbReference type="Proteomes" id="UP001596180"/>
    </source>
</evidence>
<proteinExistence type="predicted"/>
<evidence type="ECO:0000256" key="3">
    <source>
        <dbReference type="ARBA" id="ARBA00022960"/>
    </source>
</evidence>